<name>A0A444DPD6_ENSVE</name>
<dbReference type="EMBL" id="AMZH03012137">
    <property type="protein sequence ID" value="RRT51599.1"/>
    <property type="molecule type" value="Genomic_DNA"/>
</dbReference>
<feature type="non-terminal residue" evidence="1">
    <location>
        <position position="1"/>
    </location>
</feature>
<dbReference type="Proteomes" id="UP000287651">
    <property type="component" value="Unassembled WGS sequence"/>
</dbReference>
<proteinExistence type="predicted"/>
<organism evidence="1 2">
    <name type="scientific">Ensete ventricosum</name>
    <name type="common">Abyssinian banana</name>
    <name type="synonym">Musa ensete</name>
    <dbReference type="NCBI Taxonomy" id="4639"/>
    <lineage>
        <taxon>Eukaryota</taxon>
        <taxon>Viridiplantae</taxon>
        <taxon>Streptophyta</taxon>
        <taxon>Embryophyta</taxon>
        <taxon>Tracheophyta</taxon>
        <taxon>Spermatophyta</taxon>
        <taxon>Magnoliopsida</taxon>
        <taxon>Liliopsida</taxon>
        <taxon>Zingiberales</taxon>
        <taxon>Musaceae</taxon>
        <taxon>Ensete</taxon>
    </lineage>
</organism>
<evidence type="ECO:0000313" key="2">
    <source>
        <dbReference type="Proteomes" id="UP000287651"/>
    </source>
</evidence>
<gene>
    <name evidence="1" type="ORF">B296_00033114</name>
</gene>
<reference evidence="1 2" key="1">
    <citation type="journal article" date="2014" name="Agronomy (Basel)">
        <title>A Draft Genome Sequence for Ensete ventricosum, the Drought-Tolerant Tree Against Hunger.</title>
        <authorList>
            <person name="Harrison J."/>
            <person name="Moore K.A."/>
            <person name="Paszkiewicz K."/>
            <person name="Jones T."/>
            <person name="Grant M."/>
            <person name="Ambacheew D."/>
            <person name="Muzemil S."/>
            <person name="Studholme D.J."/>
        </authorList>
    </citation>
    <scope>NUCLEOTIDE SEQUENCE [LARGE SCALE GENOMIC DNA]</scope>
</reference>
<dbReference type="AlphaFoldDB" id="A0A444DPD6"/>
<accession>A0A444DPD6</accession>
<sequence length="61" mass="6415">AVEFAARGASIVSCGSNLLKVWDCTTGSCLFNLGLIGGDRASVGHKEKIIAMTVNPWQSCM</sequence>
<comment type="caution">
    <text evidence="1">The sequence shown here is derived from an EMBL/GenBank/DDBJ whole genome shotgun (WGS) entry which is preliminary data.</text>
</comment>
<protein>
    <submittedName>
        <fullName evidence="1">Uncharacterized protein</fullName>
    </submittedName>
</protein>
<evidence type="ECO:0000313" key="1">
    <source>
        <dbReference type="EMBL" id="RRT51599.1"/>
    </source>
</evidence>